<dbReference type="RefSeq" id="WP_375528301.1">
    <property type="nucleotide sequence ID" value="NZ_JBHILM010000044.1"/>
</dbReference>
<comment type="caution">
    <text evidence="2">The sequence shown here is derived from an EMBL/GenBank/DDBJ whole genome shotgun (WGS) entry which is preliminary data.</text>
</comment>
<accession>A0ABV5BG99</accession>
<dbReference type="Pfam" id="PF00583">
    <property type="entry name" value="Acetyltransf_1"/>
    <property type="match status" value="1"/>
</dbReference>
<dbReference type="InterPro" id="IPR016181">
    <property type="entry name" value="Acyl_CoA_acyltransferase"/>
</dbReference>
<dbReference type="Gene3D" id="3.40.630.30">
    <property type="match status" value="1"/>
</dbReference>
<dbReference type="EMBL" id="JBHILM010000044">
    <property type="protein sequence ID" value="MFB5684630.1"/>
    <property type="molecule type" value="Genomic_DNA"/>
</dbReference>
<dbReference type="Proteomes" id="UP001580407">
    <property type="component" value="Unassembled WGS sequence"/>
</dbReference>
<evidence type="ECO:0000259" key="1">
    <source>
        <dbReference type="PROSITE" id="PS51186"/>
    </source>
</evidence>
<keyword evidence="3" id="KW-1185">Reference proteome</keyword>
<keyword evidence="2" id="KW-0808">Transferase</keyword>
<sequence length="170" mass="19613">MLIQSELLRLRAAVELDIQFIMDTECHPENTNFIGQWDYERHLAGLKDPNMLYMIIENTEGEQAGFIILTGLQDPNQSVCLERIAMQMKGKGYGKEAVRLVTTWVFEHTGAHRFWLDVKVFNARARHVYQSAGFITEGTLRDASKRGSVFESLVIMSQLRPEYMLRKESK</sequence>
<gene>
    <name evidence="2" type="ORF">ACE3NQ_27355</name>
</gene>
<dbReference type="GO" id="GO:0016746">
    <property type="term" value="F:acyltransferase activity"/>
    <property type="evidence" value="ECO:0007669"/>
    <property type="project" value="UniProtKB-KW"/>
</dbReference>
<proteinExistence type="predicted"/>
<evidence type="ECO:0000313" key="2">
    <source>
        <dbReference type="EMBL" id="MFB5684630.1"/>
    </source>
</evidence>
<organism evidence="2 3">
    <name type="scientific">Paenibacillus terreus</name>
    <dbReference type="NCBI Taxonomy" id="1387834"/>
    <lineage>
        <taxon>Bacteria</taxon>
        <taxon>Bacillati</taxon>
        <taxon>Bacillota</taxon>
        <taxon>Bacilli</taxon>
        <taxon>Bacillales</taxon>
        <taxon>Paenibacillaceae</taxon>
        <taxon>Paenibacillus</taxon>
    </lineage>
</organism>
<keyword evidence="2" id="KW-0012">Acyltransferase</keyword>
<dbReference type="CDD" id="cd04301">
    <property type="entry name" value="NAT_SF"/>
    <property type="match status" value="1"/>
</dbReference>
<protein>
    <submittedName>
        <fullName evidence="2">GNAT family N-acetyltransferase</fullName>
        <ecNumber evidence="2">2.3.-.-</ecNumber>
    </submittedName>
</protein>
<feature type="domain" description="N-acetyltransferase" evidence="1">
    <location>
        <begin position="8"/>
        <end position="161"/>
    </location>
</feature>
<dbReference type="EC" id="2.3.-.-" evidence="2"/>
<dbReference type="PANTHER" id="PTHR43415:SF3">
    <property type="entry name" value="GNAT-FAMILY ACETYLTRANSFERASE"/>
    <property type="match status" value="1"/>
</dbReference>
<dbReference type="SUPFAM" id="SSF55729">
    <property type="entry name" value="Acyl-CoA N-acyltransferases (Nat)"/>
    <property type="match status" value="1"/>
</dbReference>
<dbReference type="PROSITE" id="PS51186">
    <property type="entry name" value="GNAT"/>
    <property type="match status" value="1"/>
</dbReference>
<name>A0ABV5BG99_9BACL</name>
<evidence type="ECO:0000313" key="3">
    <source>
        <dbReference type="Proteomes" id="UP001580407"/>
    </source>
</evidence>
<dbReference type="InterPro" id="IPR000182">
    <property type="entry name" value="GNAT_dom"/>
</dbReference>
<dbReference type="PANTHER" id="PTHR43415">
    <property type="entry name" value="SPERMIDINE N(1)-ACETYLTRANSFERASE"/>
    <property type="match status" value="1"/>
</dbReference>
<reference evidence="2 3" key="1">
    <citation type="submission" date="2024-09" db="EMBL/GenBank/DDBJ databases">
        <authorList>
            <person name="Ruan L."/>
        </authorList>
    </citation>
    <scope>NUCLEOTIDE SEQUENCE [LARGE SCALE GENOMIC DNA]</scope>
    <source>
        <strain evidence="2 3">D33</strain>
    </source>
</reference>